<dbReference type="AlphaFoldDB" id="A0A1H2YCT1"/>
<dbReference type="Proteomes" id="UP000183400">
    <property type="component" value="Unassembled WGS sequence"/>
</dbReference>
<reference evidence="3" key="1">
    <citation type="submission" date="2016-10" db="EMBL/GenBank/DDBJ databases">
        <authorList>
            <person name="Varghese N."/>
            <person name="Submissions S."/>
        </authorList>
    </citation>
    <scope>NUCLEOTIDE SEQUENCE [LARGE SCALE GENOMIC DNA]</scope>
    <source>
        <strain evidence="3">DSM 27839</strain>
    </source>
</reference>
<sequence length="259" mass="28540">MLTEWIKRLVAPKAQSDQAVDLSMLAPAEKFYAIGDIHGRLDLLQTLLTALDDDCPLVFVGDYVDRGDYSAQVLRHLRHLSAGPDKRAVCLKGNHEDMLLGFLDDPGRMERVWLHNGGAQTLASFGLADIDLSEPEVVAARLRQAMGQQLLDWLLYQPLTWTSGNVTVVHAALDPSHPVNKQHARTCLWGHPQFPQKLRMDGQWIVHGHTIVAAPKIEHDVISIDTGAFATNQLTAAEISPGSVRFISTGRSGISKFTV</sequence>
<dbReference type="InterPro" id="IPR050126">
    <property type="entry name" value="Ap4A_hydrolase"/>
</dbReference>
<gene>
    <name evidence="2" type="ORF">SAMN05444358_102233</name>
</gene>
<evidence type="ECO:0000259" key="1">
    <source>
        <dbReference type="Pfam" id="PF00149"/>
    </source>
</evidence>
<accession>A0A1H2YCT1</accession>
<protein>
    <submittedName>
        <fullName evidence="2">Serine/threonine protein phosphatase 1</fullName>
    </submittedName>
</protein>
<name>A0A1H2YCT1_9RHOB</name>
<dbReference type="GO" id="GO:0005737">
    <property type="term" value="C:cytoplasm"/>
    <property type="evidence" value="ECO:0007669"/>
    <property type="project" value="TreeGrafter"/>
</dbReference>
<dbReference type="Pfam" id="PF00149">
    <property type="entry name" value="Metallophos"/>
    <property type="match status" value="1"/>
</dbReference>
<dbReference type="STRING" id="985054.SAMN05444358_102233"/>
<evidence type="ECO:0000313" key="2">
    <source>
        <dbReference type="EMBL" id="SDX02841.1"/>
    </source>
</evidence>
<dbReference type="CDD" id="cd00144">
    <property type="entry name" value="MPP_PPP_family"/>
    <property type="match status" value="1"/>
</dbReference>
<dbReference type="InterPro" id="IPR004843">
    <property type="entry name" value="Calcineurin-like_PHP"/>
</dbReference>
<dbReference type="GO" id="GO:0008803">
    <property type="term" value="F:bis(5'-nucleosyl)-tetraphosphatase (symmetrical) activity"/>
    <property type="evidence" value="ECO:0007669"/>
    <property type="project" value="TreeGrafter"/>
</dbReference>
<dbReference type="PANTHER" id="PTHR42850">
    <property type="entry name" value="METALLOPHOSPHOESTERASE"/>
    <property type="match status" value="1"/>
</dbReference>
<dbReference type="EMBL" id="FNNP01000002">
    <property type="protein sequence ID" value="SDX02841.1"/>
    <property type="molecule type" value="Genomic_DNA"/>
</dbReference>
<dbReference type="Gene3D" id="3.60.21.10">
    <property type="match status" value="1"/>
</dbReference>
<keyword evidence="3" id="KW-1185">Reference proteome</keyword>
<organism evidence="2 3">
    <name type="scientific">Ruegeria halocynthiae</name>
    <dbReference type="NCBI Taxonomy" id="985054"/>
    <lineage>
        <taxon>Bacteria</taxon>
        <taxon>Pseudomonadati</taxon>
        <taxon>Pseudomonadota</taxon>
        <taxon>Alphaproteobacteria</taxon>
        <taxon>Rhodobacterales</taxon>
        <taxon>Roseobacteraceae</taxon>
        <taxon>Ruegeria</taxon>
    </lineage>
</organism>
<feature type="domain" description="Calcineurin-like phosphoesterase" evidence="1">
    <location>
        <begin position="30"/>
        <end position="210"/>
    </location>
</feature>
<dbReference type="InterPro" id="IPR029052">
    <property type="entry name" value="Metallo-depent_PP-like"/>
</dbReference>
<dbReference type="OrthoDB" id="9807890at2"/>
<evidence type="ECO:0000313" key="3">
    <source>
        <dbReference type="Proteomes" id="UP000183400"/>
    </source>
</evidence>
<proteinExistence type="predicted"/>
<dbReference type="GO" id="GO:0110154">
    <property type="term" value="P:RNA decapping"/>
    <property type="evidence" value="ECO:0007669"/>
    <property type="project" value="TreeGrafter"/>
</dbReference>
<dbReference type="GO" id="GO:0016791">
    <property type="term" value="F:phosphatase activity"/>
    <property type="evidence" value="ECO:0007669"/>
    <property type="project" value="TreeGrafter"/>
</dbReference>
<dbReference type="SUPFAM" id="SSF56300">
    <property type="entry name" value="Metallo-dependent phosphatases"/>
    <property type="match status" value="1"/>
</dbReference>
<dbReference type="PANTHER" id="PTHR42850:SF4">
    <property type="entry name" value="ZINC-DEPENDENT ENDOPOLYPHOSPHATASE"/>
    <property type="match status" value="1"/>
</dbReference>